<keyword evidence="2" id="KW-0479">Metal-binding</keyword>
<accession>A0A1I0B499</accession>
<dbReference type="GO" id="GO:0008270">
    <property type="term" value="F:zinc ion binding"/>
    <property type="evidence" value="ECO:0007669"/>
    <property type="project" value="InterPro"/>
</dbReference>
<feature type="transmembrane region" description="Helical" evidence="3">
    <location>
        <begin position="7"/>
        <end position="27"/>
    </location>
</feature>
<keyword evidence="2" id="KW-0862">Zinc</keyword>
<dbReference type="InterPro" id="IPR027268">
    <property type="entry name" value="Peptidase_M4/M1_CTD_sf"/>
</dbReference>
<keyword evidence="3" id="KW-0472">Membrane</keyword>
<evidence type="ECO:0000313" key="6">
    <source>
        <dbReference type="Proteomes" id="UP000199568"/>
    </source>
</evidence>
<feature type="binding site" evidence="2">
    <location>
        <position position="348"/>
    </location>
    <ligand>
        <name>Zn(2+)</name>
        <dbReference type="ChEBI" id="CHEBI:29105"/>
        <note>catalytic</note>
    </ligand>
</feature>
<gene>
    <name evidence="5" type="ORF">SAMN05660297_01206</name>
</gene>
<evidence type="ECO:0000256" key="2">
    <source>
        <dbReference type="PIRSR" id="PIRSR634015-3"/>
    </source>
</evidence>
<comment type="cofactor">
    <cofactor evidence="2">
        <name>Zn(2+)</name>
        <dbReference type="ChEBI" id="CHEBI:29105"/>
    </cofactor>
    <text evidence="2">Binds 1 zinc ion per subunit.</text>
</comment>
<dbReference type="RefSeq" id="WP_244272647.1">
    <property type="nucleotide sequence ID" value="NZ_FOHU01000003.1"/>
</dbReference>
<dbReference type="InterPro" id="IPR014782">
    <property type="entry name" value="Peptidase_M1_dom"/>
</dbReference>
<evidence type="ECO:0000256" key="3">
    <source>
        <dbReference type="SAM" id="Phobius"/>
    </source>
</evidence>
<evidence type="ECO:0000256" key="1">
    <source>
        <dbReference type="PIRSR" id="PIRSR634015-1"/>
    </source>
</evidence>
<feature type="active site" description="Proton acceptor" evidence="1">
    <location>
        <position position="349"/>
    </location>
</feature>
<dbReference type="Pfam" id="PF01433">
    <property type="entry name" value="Peptidase_M1"/>
    <property type="match status" value="1"/>
</dbReference>
<feature type="binding site" evidence="2">
    <location>
        <position position="352"/>
    </location>
    <ligand>
        <name>Zn(2+)</name>
        <dbReference type="ChEBI" id="CHEBI:29105"/>
        <note>catalytic</note>
    </ligand>
</feature>
<dbReference type="PANTHER" id="PTHR45726:SF3">
    <property type="entry name" value="LEUKOTRIENE A-4 HYDROLASE"/>
    <property type="match status" value="1"/>
</dbReference>
<dbReference type="Gene3D" id="1.10.390.10">
    <property type="entry name" value="Neutral Protease Domain 2"/>
    <property type="match status" value="1"/>
</dbReference>
<evidence type="ECO:0000313" key="5">
    <source>
        <dbReference type="EMBL" id="SET01604.1"/>
    </source>
</evidence>
<dbReference type="EMBL" id="FOHU01000003">
    <property type="protein sequence ID" value="SET01604.1"/>
    <property type="molecule type" value="Genomic_DNA"/>
</dbReference>
<dbReference type="InterPro" id="IPR034015">
    <property type="entry name" value="M1_LTA4H"/>
</dbReference>
<evidence type="ECO:0000259" key="4">
    <source>
        <dbReference type="Pfam" id="PF01433"/>
    </source>
</evidence>
<dbReference type="CDD" id="cd09604">
    <property type="entry name" value="M1_APN_like"/>
    <property type="match status" value="1"/>
</dbReference>
<name>A0A1I0B499_9FIRM</name>
<dbReference type="Proteomes" id="UP000199568">
    <property type="component" value="Unassembled WGS sequence"/>
</dbReference>
<protein>
    <submittedName>
        <fullName evidence="5">Peptidase family M1</fullName>
    </submittedName>
</protein>
<dbReference type="GO" id="GO:0008237">
    <property type="term" value="F:metallopeptidase activity"/>
    <property type="evidence" value="ECO:0007669"/>
    <property type="project" value="InterPro"/>
</dbReference>
<dbReference type="PANTHER" id="PTHR45726">
    <property type="entry name" value="LEUKOTRIENE A-4 HYDROLASE"/>
    <property type="match status" value="1"/>
</dbReference>
<keyword evidence="3" id="KW-1133">Transmembrane helix</keyword>
<keyword evidence="6" id="KW-1185">Reference proteome</keyword>
<dbReference type="SUPFAM" id="SSF55486">
    <property type="entry name" value="Metalloproteases ('zincins'), catalytic domain"/>
    <property type="match status" value="1"/>
</dbReference>
<sequence>MKISRKLRLMIIIFSVMIFSISIQYVWDLTQAERTMSSYNKVDTLTEYNITVEFLEDNMFLKGSQEFIYTNHQKVPLKNLYFHLYPNAFKTIERVPFEKEEIQRAYPNGFDTGYIEIASIKEGKNTIDYKIMGEGATILRVTPEKSLAPGEMLQLFFDFKVKLPNTIGRMGYGENTVNITNWFPILAVYDERGWNLDPYYAIGDPFYSEVATYNVTAVIPKEYQLAATGNVTKIHERSNKKTYNIEADLVRNFVMILSKNFQVREAMLENTRIFSYAIDGLKGELALQYSLDALKIFNSLFGKYPYEQLSVVACDFFVGGMEYPNVVMISQNLYEMKEDFPLEYVVAHEIAHQWWYGIVGNNEVREPWLDEALTEYSTLMYFEKKYGAHIKEQIFEKMIKAQYENYIDFEADRGEKILRSLREFDSSWQYSSIVYSKGAMFIHEIREEMGDEAFIKALREYFEAFKFKNATTEDFYNICQKNTDKPLNNLFNQWLNTDM</sequence>
<feature type="active site" description="Proton donor" evidence="1">
    <location>
        <position position="435"/>
    </location>
</feature>
<dbReference type="STRING" id="426128.SAMN05660297_01206"/>
<proteinExistence type="predicted"/>
<dbReference type="AlphaFoldDB" id="A0A1I0B499"/>
<organism evidence="5 6">
    <name type="scientific">Natronincola peptidivorans</name>
    <dbReference type="NCBI Taxonomy" id="426128"/>
    <lineage>
        <taxon>Bacteria</taxon>
        <taxon>Bacillati</taxon>
        <taxon>Bacillota</taxon>
        <taxon>Clostridia</taxon>
        <taxon>Peptostreptococcales</taxon>
        <taxon>Natronincolaceae</taxon>
        <taxon>Natronincola</taxon>
    </lineage>
</organism>
<feature type="domain" description="Peptidase M1 membrane alanine aminopeptidase" evidence="4">
    <location>
        <begin position="289"/>
        <end position="494"/>
    </location>
</feature>
<keyword evidence="3" id="KW-0812">Transmembrane</keyword>
<feature type="binding site" evidence="2">
    <location>
        <position position="371"/>
    </location>
    <ligand>
        <name>Zn(2+)</name>
        <dbReference type="ChEBI" id="CHEBI:29105"/>
        <note>catalytic</note>
    </ligand>
</feature>
<reference evidence="5 6" key="1">
    <citation type="submission" date="2016-10" db="EMBL/GenBank/DDBJ databases">
        <authorList>
            <person name="de Groot N.N."/>
        </authorList>
    </citation>
    <scope>NUCLEOTIDE SEQUENCE [LARGE SCALE GENOMIC DNA]</scope>
    <source>
        <strain evidence="5 6">DSM 18979</strain>
    </source>
</reference>